<evidence type="ECO:0000313" key="2">
    <source>
        <dbReference type="Proteomes" id="UP000265775"/>
    </source>
</evidence>
<dbReference type="RefSeq" id="WP_058060812.1">
    <property type="nucleotide sequence ID" value="NZ_QSAM01000004.1"/>
</dbReference>
<dbReference type="EMBL" id="QSAR01000034">
    <property type="protein sequence ID" value="RGW62505.1"/>
    <property type="molecule type" value="Genomic_DNA"/>
</dbReference>
<evidence type="ECO:0000313" key="1">
    <source>
        <dbReference type="EMBL" id="RGW62505.1"/>
    </source>
</evidence>
<dbReference type="Proteomes" id="UP000265775">
    <property type="component" value="Unassembled WGS sequence"/>
</dbReference>
<organism evidence="1 2">
    <name type="scientific">Bifidobacterium longum</name>
    <dbReference type="NCBI Taxonomy" id="216816"/>
    <lineage>
        <taxon>Bacteria</taxon>
        <taxon>Bacillati</taxon>
        <taxon>Actinomycetota</taxon>
        <taxon>Actinomycetes</taxon>
        <taxon>Bifidobacteriales</taxon>
        <taxon>Bifidobacteriaceae</taxon>
        <taxon>Bifidobacterium</taxon>
    </lineage>
</organism>
<protein>
    <submittedName>
        <fullName evidence="1">Uncharacterized protein</fullName>
    </submittedName>
</protein>
<dbReference type="AlphaFoldDB" id="A0A395XTR6"/>
<accession>A0A395XTR6</accession>
<comment type="caution">
    <text evidence="1">The sequence shown here is derived from an EMBL/GenBank/DDBJ whole genome shotgun (WGS) entry which is preliminary data.</text>
</comment>
<gene>
    <name evidence="1" type="ORF">DWV59_12420</name>
</gene>
<proteinExistence type="predicted"/>
<name>A0A395XTR6_BIFLN</name>
<sequence length="109" mass="12313">MRNTVITTPGRTRIIGRFDPLIDVICEHAGWDPDLLNDPAGIRRIQELTNDPAWCADSLNAGDRLREYLARTDRETVVLDVDGILATPVRDEYACQSHYHGPEYVAAHR</sequence>
<reference evidence="1 2" key="1">
    <citation type="submission" date="2018-08" db="EMBL/GenBank/DDBJ databases">
        <title>A genome reference for cultivated species of the human gut microbiota.</title>
        <authorList>
            <person name="Zou Y."/>
            <person name="Xue W."/>
            <person name="Luo G."/>
        </authorList>
    </citation>
    <scope>NUCLEOTIDE SEQUENCE [LARGE SCALE GENOMIC DNA]</scope>
    <source>
        <strain evidence="1 2">AF11-12</strain>
    </source>
</reference>